<reference evidence="1" key="1">
    <citation type="submission" date="2023-04" db="EMBL/GenBank/DDBJ databases">
        <title>Draft Genome sequencing of Naganishia species isolated from polar environments using Oxford Nanopore Technology.</title>
        <authorList>
            <person name="Leo P."/>
            <person name="Venkateswaran K."/>
        </authorList>
    </citation>
    <scope>NUCLEOTIDE SEQUENCE</scope>
    <source>
        <strain evidence="1">MNA-CCFEE 5261</strain>
    </source>
</reference>
<proteinExistence type="predicted"/>
<evidence type="ECO:0000313" key="2">
    <source>
        <dbReference type="Proteomes" id="UP001241377"/>
    </source>
</evidence>
<name>A0ACC2VNH5_9TREE</name>
<evidence type="ECO:0000313" key="1">
    <source>
        <dbReference type="EMBL" id="KAJ9100097.1"/>
    </source>
</evidence>
<sequence>MELCVNDRRIVLSGIVVTSLSDTESETSSTDPSTPPIDLSNNADEIIEIPSADKLTQPGTRGFTIHPTFLNRLGRMSEEERRRLPFIPPRSNPTQERGLVLYRTPGRLFNGVRKNNGIESDDDEEDDTTRFQVLPDDYGDADMMVEDEGDTGVTAMSDIEVDGSGITEEVDSMEIG</sequence>
<comment type="caution">
    <text evidence="1">The sequence shown here is derived from an EMBL/GenBank/DDBJ whole genome shotgun (WGS) entry which is preliminary data.</text>
</comment>
<gene>
    <name evidence="1" type="ORF">QFC19_005777</name>
</gene>
<keyword evidence="2" id="KW-1185">Reference proteome</keyword>
<accession>A0ACC2VNH5</accession>
<dbReference type="Proteomes" id="UP001241377">
    <property type="component" value="Unassembled WGS sequence"/>
</dbReference>
<dbReference type="EMBL" id="JASBWR010000066">
    <property type="protein sequence ID" value="KAJ9100097.1"/>
    <property type="molecule type" value="Genomic_DNA"/>
</dbReference>
<protein>
    <submittedName>
        <fullName evidence="1">Uncharacterized protein</fullName>
    </submittedName>
</protein>
<organism evidence="1 2">
    <name type="scientific">Naganishia cerealis</name>
    <dbReference type="NCBI Taxonomy" id="610337"/>
    <lineage>
        <taxon>Eukaryota</taxon>
        <taxon>Fungi</taxon>
        <taxon>Dikarya</taxon>
        <taxon>Basidiomycota</taxon>
        <taxon>Agaricomycotina</taxon>
        <taxon>Tremellomycetes</taxon>
        <taxon>Filobasidiales</taxon>
        <taxon>Filobasidiaceae</taxon>
        <taxon>Naganishia</taxon>
    </lineage>
</organism>